<proteinExistence type="predicted"/>
<comment type="caution">
    <text evidence="1">The sequence shown here is derived from an EMBL/GenBank/DDBJ whole genome shotgun (WGS) entry which is preliminary data.</text>
</comment>
<evidence type="ECO:0000313" key="2">
    <source>
        <dbReference type="Proteomes" id="UP001552594"/>
    </source>
</evidence>
<gene>
    <name evidence="1" type="ORF">AB0L16_22660</name>
</gene>
<evidence type="ECO:0000313" key="1">
    <source>
        <dbReference type="EMBL" id="MEV5509200.1"/>
    </source>
</evidence>
<protein>
    <submittedName>
        <fullName evidence="1">Uncharacterized protein</fullName>
    </submittedName>
</protein>
<sequence length="84" mass="9174">MGTAAEQRMRTRTREESARTIAENAVAEVREALMDMRVVGDVDVAGVVNGHGLVNVSLLSADAYAFARWIRGRVAEEEQGTAQR</sequence>
<dbReference type="EMBL" id="JBFAUK010000019">
    <property type="protein sequence ID" value="MEV5509200.1"/>
    <property type="molecule type" value="Genomic_DNA"/>
</dbReference>
<keyword evidence="2" id="KW-1185">Reference proteome</keyword>
<dbReference type="RefSeq" id="WP_153068740.1">
    <property type="nucleotide sequence ID" value="NZ_JBFAUK010000019.1"/>
</dbReference>
<dbReference type="Proteomes" id="UP001552594">
    <property type="component" value="Unassembled WGS sequence"/>
</dbReference>
<accession>A0ABV3K5X3</accession>
<reference evidence="1 2" key="1">
    <citation type="submission" date="2024-06" db="EMBL/GenBank/DDBJ databases">
        <title>The Natural Products Discovery Center: Release of the First 8490 Sequenced Strains for Exploring Actinobacteria Biosynthetic Diversity.</title>
        <authorList>
            <person name="Kalkreuter E."/>
            <person name="Kautsar S.A."/>
            <person name="Yang D."/>
            <person name="Bader C.D."/>
            <person name="Teijaro C.N."/>
            <person name="Fluegel L."/>
            <person name="Davis C.M."/>
            <person name="Simpson J.R."/>
            <person name="Lauterbach L."/>
            <person name="Steele A.D."/>
            <person name="Gui C."/>
            <person name="Meng S."/>
            <person name="Li G."/>
            <person name="Viehrig K."/>
            <person name="Ye F."/>
            <person name="Su P."/>
            <person name="Kiefer A.F."/>
            <person name="Nichols A."/>
            <person name="Cepeda A.J."/>
            <person name="Yan W."/>
            <person name="Fan B."/>
            <person name="Jiang Y."/>
            <person name="Adhikari A."/>
            <person name="Zheng C.-J."/>
            <person name="Schuster L."/>
            <person name="Cowan T.M."/>
            <person name="Smanski M.J."/>
            <person name="Chevrette M.G."/>
            <person name="De Carvalho L.P.S."/>
            <person name="Shen B."/>
        </authorList>
    </citation>
    <scope>NUCLEOTIDE SEQUENCE [LARGE SCALE GENOMIC DNA]</scope>
    <source>
        <strain evidence="1 2">NPDC052347</strain>
    </source>
</reference>
<name>A0ABV3K5X3_STRON</name>
<organism evidence="1 2">
    <name type="scientific">Streptomyces orinoci</name>
    <name type="common">Streptoverticillium orinoci</name>
    <dbReference type="NCBI Taxonomy" id="67339"/>
    <lineage>
        <taxon>Bacteria</taxon>
        <taxon>Bacillati</taxon>
        <taxon>Actinomycetota</taxon>
        <taxon>Actinomycetes</taxon>
        <taxon>Kitasatosporales</taxon>
        <taxon>Streptomycetaceae</taxon>
        <taxon>Streptomyces</taxon>
    </lineage>
</organism>